<accession>A0AAE3YGX8</accession>
<keyword evidence="3" id="KW-1185">Reference proteome</keyword>
<gene>
    <name evidence="2" type="ORF">J2S35_000731</name>
</gene>
<dbReference type="RefSeq" id="WP_309849968.1">
    <property type="nucleotide sequence ID" value="NZ_BAAAIU010000042.1"/>
</dbReference>
<dbReference type="EMBL" id="JAVDUI010000001">
    <property type="protein sequence ID" value="MDR6891791.1"/>
    <property type="molecule type" value="Genomic_DNA"/>
</dbReference>
<dbReference type="InterPro" id="IPR006311">
    <property type="entry name" value="TAT_signal"/>
</dbReference>
<name>A0AAE3YGX8_9MICC</name>
<evidence type="ECO:0000313" key="3">
    <source>
        <dbReference type="Proteomes" id="UP001247307"/>
    </source>
</evidence>
<protein>
    <submittedName>
        <fullName evidence="2">Uncharacterized protein</fullName>
    </submittedName>
</protein>
<feature type="signal peptide" evidence="1">
    <location>
        <begin position="1"/>
        <end position="25"/>
    </location>
</feature>
<proteinExistence type="predicted"/>
<sequence length="257" mass="26867">MAAPITRRRVAQYAAWTAPAVVAIAAAPGAAASPITSSPLCGQSISFTSDWAQITEISGSHTPGPSGAYYIQNYGEGASYGSWDSGADPAYRAFSAYHLDSLSYSVTYPAVEAVAGQALTFTFPLTVGYANGDPQNAMEQRLDIDIDGTTVFKASTRLIPYSSSQYFPTSSAYRTVGTGAVTAEGRTSLPAGTTSWSFTWTAPSTGTFPMTFTFWKATNTGPYDRTSHVHDAPSTTAPTDVIGTDKLSVGALAVSCA</sequence>
<keyword evidence="1" id="KW-0732">Signal</keyword>
<feature type="chain" id="PRO_5042099866" evidence="1">
    <location>
        <begin position="26"/>
        <end position="257"/>
    </location>
</feature>
<dbReference type="PROSITE" id="PS51318">
    <property type="entry name" value="TAT"/>
    <property type="match status" value="1"/>
</dbReference>
<reference evidence="2" key="1">
    <citation type="submission" date="2023-07" db="EMBL/GenBank/DDBJ databases">
        <title>Sequencing the genomes of 1000 actinobacteria strains.</title>
        <authorList>
            <person name="Klenk H.-P."/>
        </authorList>
    </citation>
    <scope>NUCLEOTIDE SEQUENCE</scope>
    <source>
        <strain evidence="2">DSM 13988</strain>
    </source>
</reference>
<evidence type="ECO:0000256" key="1">
    <source>
        <dbReference type="SAM" id="SignalP"/>
    </source>
</evidence>
<dbReference type="Proteomes" id="UP001247307">
    <property type="component" value="Unassembled WGS sequence"/>
</dbReference>
<comment type="caution">
    <text evidence="2">The sequence shown here is derived from an EMBL/GenBank/DDBJ whole genome shotgun (WGS) entry which is preliminary data.</text>
</comment>
<organism evidence="2 3">
    <name type="scientific">Falsarthrobacter nasiphocae</name>
    <dbReference type="NCBI Taxonomy" id="189863"/>
    <lineage>
        <taxon>Bacteria</taxon>
        <taxon>Bacillati</taxon>
        <taxon>Actinomycetota</taxon>
        <taxon>Actinomycetes</taxon>
        <taxon>Micrococcales</taxon>
        <taxon>Micrococcaceae</taxon>
        <taxon>Falsarthrobacter</taxon>
    </lineage>
</organism>
<dbReference type="AlphaFoldDB" id="A0AAE3YGX8"/>
<evidence type="ECO:0000313" key="2">
    <source>
        <dbReference type="EMBL" id="MDR6891791.1"/>
    </source>
</evidence>